<dbReference type="EMBL" id="JPWB01000001">
    <property type="protein sequence ID" value="RCK25421.1"/>
    <property type="molecule type" value="Genomic_DNA"/>
</dbReference>
<organism evidence="2 3">
    <name type="scientific">Thalassospira profundimaris</name>
    <dbReference type="NCBI Taxonomy" id="502049"/>
    <lineage>
        <taxon>Bacteria</taxon>
        <taxon>Pseudomonadati</taxon>
        <taxon>Pseudomonadota</taxon>
        <taxon>Alphaproteobacteria</taxon>
        <taxon>Rhodospirillales</taxon>
        <taxon>Thalassospiraceae</taxon>
        <taxon>Thalassospira</taxon>
    </lineage>
</organism>
<feature type="domain" description="N-acetyltransferase" evidence="1">
    <location>
        <begin position="1"/>
        <end position="149"/>
    </location>
</feature>
<dbReference type="InterPro" id="IPR016181">
    <property type="entry name" value="Acyl_CoA_acyltransferase"/>
</dbReference>
<dbReference type="InterPro" id="IPR000182">
    <property type="entry name" value="GNAT_dom"/>
</dbReference>
<comment type="caution">
    <text evidence="2">The sequence shown here is derived from an EMBL/GenBank/DDBJ whole genome shotgun (WGS) entry which is preliminary data.</text>
</comment>
<accession>A0A367VLW7</accession>
<dbReference type="Pfam" id="PF13302">
    <property type="entry name" value="Acetyltransf_3"/>
    <property type="match status" value="1"/>
</dbReference>
<dbReference type="Proteomes" id="UP000253061">
    <property type="component" value="Unassembled WGS sequence"/>
</dbReference>
<dbReference type="PANTHER" id="PTHR43415">
    <property type="entry name" value="SPERMIDINE N(1)-ACETYLTRANSFERASE"/>
    <property type="match status" value="1"/>
</dbReference>
<name>A0A367VLW7_9PROT</name>
<dbReference type="PANTHER" id="PTHR43415:SF3">
    <property type="entry name" value="GNAT-FAMILY ACETYLTRANSFERASE"/>
    <property type="match status" value="1"/>
</dbReference>
<gene>
    <name evidence="2" type="ORF">TH6_02055</name>
</gene>
<evidence type="ECO:0000313" key="2">
    <source>
        <dbReference type="EMBL" id="RCK25421.1"/>
    </source>
</evidence>
<proteinExistence type="predicted"/>
<dbReference type="PROSITE" id="PS51186">
    <property type="entry name" value="GNAT"/>
    <property type="match status" value="1"/>
</dbReference>
<dbReference type="Gene3D" id="3.40.630.30">
    <property type="match status" value="1"/>
</dbReference>
<sequence length="152" mass="17467">MSDVSETWVRWLNDPKVTQYSKQRLKTHTLDSQSAFLSQRLLDESRVVYLAFLYGTHIGTGEILYIRNSDEGACAEVSYMIGERCCWGKGIGRQLVNLLCKEAFKNKNIRKVQAGAHRENIGSHKVLLSNGFKISKERNSDTYFILDREDFI</sequence>
<reference evidence="2 3" key="1">
    <citation type="submission" date="2014-07" db="EMBL/GenBank/DDBJ databases">
        <title>Draft genome sequence of Thalassospira profundimaris R8-17.</title>
        <authorList>
            <person name="Lai Q."/>
            <person name="Shao Z."/>
        </authorList>
    </citation>
    <scope>NUCLEOTIDE SEQUENCE [LARGE SCALE GENOMIC DNA]</scope>
    <source>
        <strain evidence="2 3">R8-17</strain>
    </source>
</reference>
<dbReference type="AlphaFoldDB" id="A0A367VLW7"/>
<protein>
    <recommendedName>
        <fullName evidence="1">N-acetyltransferase domain-containing protein</fullName>
    </recommendedName>
</protein>
<dbReference type="SUPFAM" id="SSF55729">
    <property type="entry name" value="Acyl-CoA N-acyltransferases (Nat)"/>
    <property type="match status" value="1"/>
</dbReference>
<evidence type="ECO:0000313" key="3">
    <source>
        <dbReference type="Proteomes" id="UP000253061"/>
    </source>
</evidence>
<evidence type="ECO:0000259" key="1">
    <source>
        <dbReference type="PROSITE" id="PS51186"/>
    </source>
</evidence>
<dbReference type="GO" id="GO:0016747">
    <property type="term" value="F:acyltransferase activity, transferring groups other than amino-acyl groups"/>
    <property type="evidence" value="ECO:0007669"/>
    <property type="project" value="InterPro"/>
</dbReference>